<dbReference type="PROSITE" id="PS00211">
    <property type="entry name" value="ABC_TRANSPORTER_1"/>
    <property type="match status" value="1"/>
</dbReference>
<evidence type="ECO:0000259" key="11">
    <source>
        <dbReference type="PROSITE" id="PS50929"/>
    </source>
</evidence>
<organism evidence="12 13">
    <name type="scientific">Candidatus Scatomonas pullistercoris</name>
    <dbReference type="NCBI Taxonomy" id="2840920"/>
    <lineage>
        <taxon>Bacteria</taxon>
        <taxon>Bacillati</taxon>
        <taxon>Bacillota</taxon>
        <taxon>Clostridia</taxon>
        <taxon>Lachnospirales</taxon>
        <taxon>Lachnospiraceae</taxon>
        <taxon>Lachnospiraceae incertae sedis</taxon>
        <taxon>Candidatus Scatomonas</taxon>
    </lineage>
</organism>
<keyword evidence="6 12" id="KW-0067">ATP-binding</keyword>
<dbReference type="InterPro" id="IPR003439">
    <property type="entry name" value="ABC_transporter-like_ATP-bd"/>
</dbReference>
<evidence type="ECO:0000256" key="1">
    <source>
        <dbReference type="ARBA" id="ARBA00004651"/>
    </source>
</evidence>
<dbReference type="PROSITE" id="PS50929">
    <property type="entry name" value="ABC_TM1F"/>
    <property type="match status" value="1"/>
</dbReference>
<dbReference type="Pfam" id="PF00005">
    <property type="entry name" value="ABC_tran"/>
    <property type="match status" value="1"/>
</dbReference>
<keyword evidence="2" id="KW-0813">Transport</keyword>
<dbReference type="InterPro" id="IPR003593">
    <property type="entry name" value="AAA+_ATPase"/>
</dbReference>
<evidence type="ECO:0000256" key="8">
    <source>
        <dbReference type="ARBA" id="ARBA00023136"/>
    </source>
</evidence>
<dbReference type="GO" id="GO:0140359">
    <property type="term" value="F:ABC-type transporter activity"/>
    <property type="evidence" value="ECO:0007669"/>
    <property type="project" value="InterPro"/>
</dbReference>
<dbReference type="AlphaFoldDB" id="A0A9D1P4G3"/>
<dbReference type="Proteomes" id="UP000824169">
    <property type="component" value="Unassembled WGS sequence"/>
</dbReference>
<keyword evidence="3" id="KW-1003">Cell membrane</keyword>
<feature type="transmembrane region" description="Helical" evidence="9">
    <location>
        <begin position="248"/>
        <end position="266"/>
    </location>
</feature>
<dbReference type="InterPro" id="IPR036640">
    <property type="entry name" value="ABC1_TM_sf"/>
</dbReference>
<dbReference type="GO" id="GO:0016887">
    <property type="term" value="F:ATP hydrolysis activity"/>
    <property type="evidence" value="ECO:0007669"/>
    <property type="project" value="InterPro"/>
</dbReference>
<sequence>MIKKRLVGLLSHAKKYIVYQVIWQWLSLLCQILLIYSGTTLLTEALSGNVTPRMAAMYGILTVLAIALRVFCERGASKASCRASVDVKRILRDKIYDKLLRLGVSYRERVSTSEVVQLSGEGVDQLETYFGKYLPQLFYSLLAPVTLFAVLAFVNLPASLVLLICVPLIPASIVAVQKIAGRLLAKYWGIYTDLGDSFLENIQGLTTLKIYQADERKAAEMDEESQRFRRITMKVLTMQLNSTTVMDIVAYGGAAVGMIVALQQFAAGHVGLQGTLMIVLLAAEFFLPLRLLGSFFHIAMNGMAASDKIFALLDLPEPERGTEVIPVPGEQTEETVPVAGRSVSVRNLHFSYEMEREILKGVSLEIPAGSFVSLVGVSGCGKSTAAGLLTGRNRGYTGSIRIGGKELSAVSEESLLTTVTLVAHNSYLFKGTVEENLRMGNPDLREERMVEILRKVNLWDFLKGQEGLQTRLLEKGSNLSGGQCQRLCIARALLRDTPVYIFDEATSNIDMESEELIMEVIRELSGKKTVILISHRLANVVGSDRIYLLQKGIVAEEGTHRELMDKGGAYAKLYSYQTELEQYAHGEPYGKEEPE</sequence>
<feature type="transmembrane region" description="Helical" evidence="9">
    <location>
        <begin position="55"/>
        <end position="72"/>
    </location>
</feature>
<protein>
    <submittedName>
        <fullName evidence="12">ABC transporter ATP-binding protein/permease</fullName>
    </submittedName>
</protein>
<reference evidence="12" key="1">
    <citation type="submission" date="2020-10" db="EMBL/GenBank/DDBJ databases">
        <authorList>
            <person name="Gilroy R."/>
        </authorList>
    </citation>
    <scope>NUCLEOTIDE SEQUENCE</scope>
    <source>
        <strain evidence="12">CHK188-20938</strain>
    </source>
</reference>
<comment type="subcellular location">
    <subcellularLocation>
        <location evidence="1">Cell membrane</location>
        <topology evidence="1">Multi-pass membrane protein</topology>
    </subcellularLocation>
</comment>
<dbReference type="GO" id="GO:0034040">
    <property type="term" value="F:ATPase-coupled lipid transmembrane transporter activity"/>
    <property type="evidence" value="ECO:0007669"/>
    <property type="project" value="TreeGrafter"/>
</dbReference>
<feature type="domain" description="ABC transporter" evidence="10">
    <location>
        <begin position="343"/>
        <end position="576"/>
    </location>
</feature>
<evidence type="ECO:0000256" key="6">
    <source>
        <dbReference type="ARBA" id="ARBA00022840"/>
    </source>
</evidence>
<evidence type="ECO:0000256" key="7">
    <source>
        <dbReference type="ARBA" id="ARBA00022989"/>
    </source>
</evidence>
<dbReference type="SUPFAM" id="SSF90123">
    <property type="entry name" value="ABC transporter transmembrane region"/>
    <property type="match status" value="1"/>
</dbReference>
<name>A0A9D1P4G3_9FIRM</name>
<evidence type="ECO:0000256" key="3">
    <source>
        <dbReference type="ARBA" id="ARBA00022475"/>
    </source>
</evidence>
<evidence type="ECO:0000256" key="9">
    <source>
        <dbReference type="SAM" id="Phobius"/>
    </source>
</evidence>
<evidence type="ECO:0000256" key="5">
    <source>
        <dbReference type="ARBA" id="ARBA00022741"/>
    </source>
</evidence>
<keyword evidence="5" id="KW-0547">Nucleotide-binding</keyword>
<dbReference type="Gene3D" id="3.40.50.300">
    <property type="entry name" value="P-loop containing nucleotide triphosphate hydrolases"/>
    <property type="match status" value="1"/>
</dbReference>
<feature type="transmembrane region" description="Helical" evidence="9">
    <location>
        <begin position="137"/>
        <end position="154"/>
    </location>
</feature>
<dbReference type="SMART" id="SM00382">
    <property type="entry name" value="AAA"/>
    <property type="match status" value="1"/>
</dbReference>
<dbReference type="InterPro" id="IPR039421">
    <property type="entry name" value="Type_1_exporter"/>
</dbReference>
<dbReference type="InterPro" id="IPR027417">
    <property type="entry name" value="P-loop_NTPase"/>
</dbReference>
<keyword evidence="4 9" id="KW-0812">Transmembrane</keyword>
<dbReference type="SUPFAM" id="SSF52540">
    <property type="entry name" value="P-loop containing nucleoside triphosphate hydrolases"/>
    <property type="match status" value="1"/>
</dbReference>
<dbReference type="PANTHER" id="PTHR24221:SF654">
    <property type="entry name" value="ATP-BINDING CASSETTE SUB-FAMILY B MEMBER 6"/>
    <property type="match status" value="1"/>
</dbReference>
<feature type="transmembrane region" description="Helical" evidence="9">
    <location>
        <begin position="160"/>
        <end position="180"/>
    </location>
</feature>
<reference evidence="12" key="2">
    <citation type="journal article" date="2021" name="PeerJ">
        <title>Extensive microbial diversity within the chicken gut microbiome revealed by metagenomics and culture.</title>
        <authorList>
            <person name="Gilroy R."/>
            <person name="Ravi A."/>
            <person name="Getino M."/>
            <person name="Pursley I."/>
            <person name="Horton D.L."/>
            <person name="Alikhan N.F."/>
            <person name="Baker D."/>
            <person name="Gharbi K."/>
            <person name="Hall N."/>
            <person name="Watson M."/>
            <person name="Adriaenssens E.M."/>
            <person name="Foster-Nyarko E."/>
            <person name="Jarju S."/>
            <person name="Secka A."/>
            <person name="Antonio M."/>
            <person name="Oren A."/>
            <person name="Chaudhuri R.R."/>
            <person name="La Ragione R."/>
            <person name="Hildebrand F."/>
            <person name="Pallen M.J."/>
        </authorList>
    </citation>
    <scope>NUCLEOTIDE SEQUENCE</scope>
    <source>
        <strain evidence="12">CHK188-20938</strain>
    </source>
</reference>
<feature type="transmembrane region" description="Helical" evidence="9">
    <location>
        <begin position="272"/>
        <end position="293"/>
    </location>
</feature>
<dbReference type="InterPro" id="IPR017871">
    <property type="entry name" value="ABC_transporter-like_CS"/>
</dbReference>
<feature type="transmembrane region" description="Helical" evidence="9">
    <location>
        <begin position="21"/>
        <end position="43"/>
    </location>
</feature>
<dbReference type="FunFam" id="3.40.50.300:FF:000854">
    <property type="entry name" value="Multidrug ABC transporter ATP-binding protein"/>
    <property type="match status" value="1"/>
</dbReference>
<feature type="domain" description="ABC transmembrane type-1" evidence="11">
    <location>
        <begin position="21"/>
        <end position="301"/>
    </location>
</feature>
<dbReference type="EMBL" id="DVOO01000027">
    <property type="protein sequence ID" value="HIV25877.1"/>
    <property type="molecule type" value="Genomic_DNA"/>
</dbReference>
<dbReference type="PROSITE" id="PS50893">
    <property type="entry name" value="ABC_TRANSPORTER_2"/>
    <property type="match status" value="1"/>
</dbReference>
<comment type="caution">
    <text evidence="12">The sequence shown here is derived from an EMBL/GenBank/DDBJ whole genome shotgun (WGS) entry which is preliminary data.</text>
</comment>
<evidence type="ECO:0000256" key="4">
    <source>
        <dbReference type="ARBA" id="ARBA00022692"/>
    </source>
</evidence>
<gene>
    <name evidence="12" type="ORF">IAB71_08920</name>
</gene>
<keyword evidence="8 9" id="KW-0472">Membrane</keyword>
<dbReference type="CDD" id="cd18781">
    <property type="entry name" value="ABC_6TM_AarD_CydDC_like"/>
    <property type="match status" value="1"/>
</dbReference>
<dbReference type="Gene3D" id="1.20.1560.10">
    <property type="entry name" value="ABC transporter type 1, transmembrane domain"/>
    <property type="match status" value="1"/>
</dbReference>
<dbReference type="PANTHER" id="PTHR24221">
    <property type="entry name" value="ATP-BINDING CASSETTE SUB-FAMILY B"/>
    <property type="match status" value="1"/>
</dbReference>
<dbReference type="InterPro" id="IPR011527">
    <property type="entry name" value="ABC1_TM_dom"/>
</dbReference>
<dbReference type="GO" id="GO:0005886">
    <property type="term" value="C:plasma membrane"/>
    <property type="evidence" value="ECO:0007669"/>
    <property type="project" value="UniProtKB-SubCell"/>
</dbReference>
<evidence type="ECO:0000256" key="2">
    <source>
        <dbReference type="ARBA" id="ARBA00022448"/>
    </source>
</evidence>
<dbReference type="Pfam" id="PF00664">
    <property type="entry name" value="ABC_membrane"/>
    <property type="match status" value="1"/>
</dbReference>
<keyword evidence="7 9" id="KW-1133">Transmembrane helix</keyword>
<dbReference type="GO" id="GO:0005524">
    <property type="term" value="F:ATP binding"/>
    <property type="evidence" value="ECO:0007669"/>
    <property type="project" value="UniProtKB-KW"/>
</dbReference>
<evidence type="ECO:0000259" key="10">
    <source>
        <dbReference type="PROSITE" id="PS50893"/>
    </source>
</evidence>
<evidence type="ECO:0000313" key="12">
    <source>
        <dbReference type="EMBL" id="HIV25877.1"/>
    </source>
</evidence>
<accession>A0A9D1P4G3</accession>
<proteinExistence type="predicted"/>
<evidence type="ECO:0000313" key="13">
    <source>
        <dbReference type="Proteomes" id="UP000824169"/>
    </source>
</evidence>